<dbReference type="InParanoid" id="I1HH65"/>
<feature type="domain" description="Hydrophobic seed protein" evidence="2">
    <location>
        <begin position="41"/>
        <end position="117"/>
    </location>
</feature>
<evidence type="ECO:0000313" key="5">
    <source>
        <dbReference type="Proteomes" id="UP000008810"/>
    </source>
</evidence>
<evidence type="ECO:0000256" key="1">
    <source>
        <dbReference type="SAM" id="SignalP"/>
    </source>
</evidence>
<dbReference type="HOGENOM" id="CLU_2029902_0_0_1"/>
<evidence type="ECO:0000313" key="4">
    <source>
        <dbReference type="EnsemblPlants" id="KQK05193"/>
    </source>
</evidence>
<dbReference type="InterPro" id="IPR027923">
    <property type="entry name" value="Hydrophob_seed_dom"/>
</dbReference>
<proteinExistence type="predicted"/>
<dbReference type="EMBL" id="CM000881">
    <property type="protein sequence ID" value="KQK05193.1"/>
    <property type="molecule type" value="Genomic_DNA"/>
</dbReference>
<accession>I1HH65</accession>
<sequence>MASKAMASSAHILLLAAAALLQPLAMSSTAVKAQQCTSDLDGFLACGDFRNVPAAQKTPVDREKCCRLVSGTSSQNAADCLCANFARGITDDNDQLNFIVGTVLEVCDKDPVSNLDCSSRST</sequence>
<feature type="chain" id="PRO_5014094571" description="Hydrophobic seed protein domain-containing protein" evidence="1">
    <location>
        <begin position="34"/>
        <end position="122"/>
    </location>
</feature>
<dbReference type="Pfam" id="PF14547">
    <property type="entry name" value="Hydrophob_seed"/>
    <property type="match status" value="1"/>
</dbReference>
<keyword evidence="1" id="KW-0732">Signal</keyword>
<reference evidence="4" key="3">
    <citation type="submission" date="2018-08" db="UniProtKB">
        <authorList>
            <consortium name="EnsemblPlants"/>
        </authorList>
    </citation>
    <scope>IDENTIFICATION</scope>
    <source>
        <strain evidence="4">cv. Bd21</strain>
    </source>
</reference>
<dbReference type="InterPro" id="IPR036312">
    <property type="entry name" value="Bifun_inhib/LTP/seed_sf"/>
</dbReference>
<dbReference type="Gene3D" id="1.10.110.10">
    <property type="entry name" value="Plant lipid-transfer and hydrophobic proteins"/>
    <property type="match status" value="1"/>
</dbReference>
<name>I1HH65_BRADI</name>
<feature type="signal peptide" evidence="1">
    <location>
        <begin position="1"/>
        <end position="33"/>
    </location>
</feature>
<keyword evidence="5" id="KW-1185">Reference proteome</keyword>
<gene>
    <name evidence="3" type="ORF">BRADI_2g18620v3</name>
</gene>
<dbReference type="Gramene" id="KQK05193">
    <property type="protein sequence ID" value="KQK05193"/>
    <property type="gene ID" value="BRADI_2g18620v3"/>
</dbReference>
<organism evidence="3">
    <name type="scientific">Brachypodium distachyon</name>
    <name type="common">Purple false brome</name>
    <name type="synonym">Trachynia distachya</name>
    <dbReference type="NCBI Taxonomy" id="15368"/>
    <lineage>
        <taxon>Eukaryota</taxon>
        <taxon>Viridiplantae</taxon>
        <taxon>Streptophyta</taxon>
        <taxon>Embryophyta</taxon>
        <taxon>Tracheophyta</taxon>
        <taxon>Spermatophyta</taxon>
        <taxon>Magnoliopsida</taxon>
        <taxon>Liliopsida</taxon>
        <taxon>Poales</taxon>
        <taxon>Poaceae</taxon>
        <taxon>BOP clade</taxon>
        <taxon>Pooideae</taxon>
        <taxon>Stipodae</taxon>
        <taxon>Brachypodieae</taxon>
        <taxon>Brachypodium</taxon>
    </lineage>
</organism>
<reference evidence="3" key="2">
    <citation type="submission" date="2017-06" db="EMBL/GenBank/DDBJ databases">
        <title>WGS assembly of Brachypodium distachyon.</title>
        <authorList>
            <consortium name="The International Brachypodium Initiative"/>
            <person name="Lucas S."/>
            <person name="Harmon-Smith M."/>
            <person name="Lail K."/>
            <person name="Tice H."/>
            <person name="Grimwood J."/>
            <person name="Bruce D."/>
            <person name="Barry K."/>
            <person name="Shu S."/>
            <person name="Lindquist E."/>
            <person name="Wang M."/>
            <person name="Pitluck S."/>
            <person name="Vogel J.P."/>
            <person name="Garvin D.F."/>
            <person name="Mockler T.C."/>
            <person name="Schmutz J."/>
            <person name="Rokhsar D."/>
            <person name="Bevan M.W."/>
        </authorList>
    </citation>
    <scope>NUCLEOTIDE SEQUENCE</scope>
    <source>
        <strain evidence="3">Bd21</strain>
    </source>
</reference>
<dbReference type="AlphaFoldDB" id="I1HH65"/>
<dbReference type="Proteomes" id="UP000008810">
    <property type="component" value="Chromosome 2"/>
</dbReference>
<evidence type="ECO:0000259" key="2">
    <source>
        <dbReference type="Pfam" id="PF14547"/>
    </source>
</evidence>
<dbReference type="EnsemblPlants" id="KQK05193">
    <property type="protein sequence ID" value="KQK05193"/>
    <property type="gene ID" value="BRADI_2g18620v3"/>
</dbReference>
<evidence type="ECO:0000313" key="3">
    <source>
        <dbReference type="EMBL" id="KQK05193.1"/>
    </source>
</evidence>
<dbReference type="SUPFAM" id="SSF47699">
    <property type="entry name" value="Bifunctional inhibitor/lipid-transfer protein/seed storage 2S albumin"/>
    <property type="match status" value="1"/>
</dbReference>
<reference evidence="3 4" key="1">
    <citation type="journal article" date="2010" name="Nature">
        <title>Genome sequencing and analysis of the model grass Brachypodium distachyon.</title>
        <authorList>
            <consortium name="International Brachypodium Initiative"/>
        </authorList>
    </citation>
    <scope>NUCLEOTIDE SEQUENCE [LARGE SCALE GENOMIC DNA]</scope>
    <source>
        <strain evidence="3 4">Bd21</strain>
    </source>
</reference>
<protein>
    <recommendedName>
        <fullName evidence="2">Hydrophobic seed protein domain-containing protein</fullName>
    </recommendedName>
</protein>